<dbReference type="PANTHER" id="PTHR36206:SF16">
    <property type="entry name" value="TRANSCRIPTION FACTOR DOMAIN-CONTAINING PROTEIN-RELATED"/>
    <property type="match status" value="1"/>
</dbReference>
<evidence type="ECO:0000256" key="3">
    <source>
        <dbReference type="ARBA" id="ARBA00023015"/>
    </source>
</evidence>
<evidence type="ECO:0000313" key="8">
    <source>
        <dbReference type="Proteomes" id="UP000325780"/>
    </source>
</evidence>
<evidence type="ECO:0000313" key="7">
    <source>
        <dbReference type="EMBL" id="KAE8151563.1"/>
    </source>
</evidence>
<dbReference type="EMBL" id="ML742068">
    <property type="protein sequence ID" value="KAE8151563.1"/>
    <property type="molecule type" value="Genomic_DNA"/>
</dbReference>
<proteinExistence type="predicted"/>
<dbReference type="AlphaFoldDB" id="A0A5N6TYW7"/>
<keyword evidence="8" id="KW-1185">Reference proteome</keyword>
<dbReference type="Pfam" id="PF11951">
    <property type="entry name" value="Fungal_trans_2"/>
    <property type="match status" value="1"/>
</dbReference>
<dbReference type="GO" id="GO:0046872">
    <property type="term" value="F:metal ion binding"/>
    <property type="evidence" value="ECO:0007669"/>
    <property type="project" value="UniProtKB-KW"/>
</dbReference>
<gene>
    <name evidence="7" type="ORF">BDV25DRAFT_152447</name>
</gene>
<evidence type="ECO:0000256" key="2">
    <source>
        <dbReference type="ARBA" id="ARBA00022833"/>
    </source>
</evidence>
<keyword evidence="1" id="KW-0479">Metal-binding</keyword>
<keyword evidence="6" id="KW-0539">Nucleus</keyword>
<keyword evidence="3" id="KW-0805">Transcription regulation</keyword>
<protein>
    <recommendedName>
        <fullName evidence="9">C6 zinc finger domain protein</fullName>
    </recommendedName>
</protein>
<keyword evidence="5" id="KW-0804">Transcription</keyword>
<dbReference type="PANTHER" id="PTHR36206">
    <property type="entry name" value="ASPERCRYPTIN BIOSYNTHESIS CLUSTER-SPECIFIC TRANSCRIPTION REGULATOR ATNN-RELATED"/>
    <property type="match status" value="1"/>
</dbReference>
<name>A0A5N6TYW7_ASPAV</name>
<evidence type="ECO:0000256" key="4">
    <source>
        <dbReference type="ARBA" id="ARBA00023125"/>
    </source>
</evidence>
<dbReference type="InterPro" id="IPR021858">
    <property type="entry name" value="Fun_TF"/>
</dbReference>
<reference evidence="7 8" key="1">
    <citation type="submission" date="2019-04" db="EMBL/GenBank/DDBJ databases">
        <title>Friends and foes A comparative genomics study of 23 Aspergillus species from section Flavi.</title>
        <authorList>
            <consortium name="DOE Joint Genome Institute"/>
            <person name="Kjaerbolling I."/>
            <person name="Vesth T."/>
            <person name="Frisvad J.C."/>
            <person name="Nybo J.L."/>
            <person name="Theobald S."/>
            <person name="Kildgaard S."/>
            <person name="Isbrandt T."/>
            <person name="Kuo A."/>
            <person name="Sato A."/>
            <person name="Lyhne E.K."/>
            <person name="Kogle M.E."/>
            <person name="Wiebenga A."/>
            <person name="Kun R.S."/>
            <person name="Lubbers R.J."/>
            <person name="Makela M.R."/>
            <person name="Barry K."/>
            <person name="Chovatia M."/>
            <person name="Clum A."/>
            <person name="Daum C."/>
            <person name="Haridas S."/>
            <person name="He G."/>
            <person name="LaButti K."/>
            <person name="Lipzen A."/>
            <person name="Mondo S."/>
            <person name="Riley R."/>
            <person name="Salamov A."/>
            <person name="Simmons B.A."/>
            <person name="Magnuson J.K."/>
            <person name="Henrissat B."/>
            <person name="Mortensen U.H."/>
            <person name="Larsen T.O."/>
            <person name="Devries R.P."/>
            <person name="Grigoriev I.V."/>
            <person name="Machida M."/>
            <person name="Baker S.E."/>
            <person name="Andersen M.R."/>
        </authorList>
    </citation>
    <scope>NUCLEOTIDE SEQUENCE [LARGE SCALE GENOMIC DNA]</scope>
    <source>
        <strain evidence="7 8">IBT 18842</strain>
    </source>
</reference>
<organism evidence="7 8">
    <name type="scientific">Aspergillus avenaceus</name>
    <dbReference type="NCBI Taxonomy" id="36643"/>
    <lineage>
        <taxon>Eukaryota</taxon>
        <taxon>Fungi</taxon>
        <taxon>Dikarya</taxon>
        <taxon>Ascomycota</taxon>
        <taxon>Pezizomycotina</taxon>
        <taxon>Eurotiomycetes</taxon>
        <taxon>Eurotiomycetidae</taxon>
        <taxon>Eurotiales</taxon>
        <taxon>Aspergillaceae</taxon>
        <taxon>Aspergillus</taxon>
        <taxon>Aspergillus subgen. Circumdati</taxon>
    </lineage>
</organism>
<accession>A0A5N6TYW7</accession>
<keyword evidence="4" id="KW-0238">DNA-binding</keyword>
<evidence type="ECO:0008006" key="9">
    <source>
        <dbReference type="Google" id="ProtNLM"/>
    </source>
</evidence>
<dbReference type="GO" id="GO:0003677">
    <property type="term" value="F:DNA binding"/>
    <property type="evidence" value="ECO:0007669"/>
    <property type="project" value="UniProtKB-KW"/>
</dbReference>
<feature type="non-terminal residue" evidence="7">
    <location>
        <position position="417"/>
    </location>
</feature>
<sequence length="417" mass="47317">MTSDERRCFSYFQHRTVPEIMGYFDSALWQKLVFQVSQAEESVYHAVVALSAIHADYETRGRPLAKEDLDNPWHRFAIDQCGRAFNQLSTRSASQDPNLREVTLVCCVLFVLAELMRGKYELAFTHLQNGLQILRDTGCQRSAYMAPGDTSTLEQSLVDAFAHLDVQSAFFGLGGLVLPLKPVLRLTHNKVHVFTSLFEARQVFDPLLGACFQFHTTTATKPREEILADYENLSSWQFDLSSQLRHFAEAFIPWYANVSDQRSDKERRGADIIYLHQLVLSMLLERGLLSRTEDVVDYYKPTFERILSMAESIIASFADRPSVLVDMGVIPPLFFVSTECPDPTVRWRAVRALHSWPHREGPWDSKLIAKIAMETIAAEHGLSLNNGQDGLEAKNQDKPFRVCSAFTTITEDQSEAV</sequence>
<evidence type="ECO:0000256" key="1">
    <source>
        <dbReference type="ARBA" id="ARBA00022723"/>
    </source>
</evidence>
<dbReference type="Proteomes" id="UP000325780">
    <property type="component" value="Unassembled WGS sequence"/>
</dbReference>
<dbReference type="InterPro" id="IPR052360">
    <property type="entry name" value="Transcr_Regulatory_Proteins"/>
</dbReference>
<evidence type="ECO:0000256" key="5">
    <source>
        <dbReference type="ARBA" id="ARBA00023163"/>
    </source>
</evidence>
<dbReference type="OrthoDB" id="3172332at2759"/>
<keyword evidence="2" id="KW-0862">Zinc</keyword>
<evidence type="ECO:0000256" key="6">
    <source>
        <dbReference type="ARBA" id="ARBA00023242"/>
    </source>
</evidence>